<dbReference type="STRING" id="1041930.Mtc_0319"/>
<dbReference type="AlphaFoldDB" id="H8IA24"/>
<gene>
    <name evidence="2" type="primary">hemD</name>
    <name evidence="2" type="ordered locus">Mtc_0319</name>
</gene>
<dbReference type="InterPro" id="IPR039793">
    <property type="entry name" value="UROS/Hem4"/>
</dbReference>
<dbReference type="PANTHER" id="PTHR40082:SF1">
    <property type="entry name" value="BLR5956 PROTEIN"/>
    <property type="match status" value="1"/>
</dbReference>
<dbReference type="eggNOG" id="arCOG02048">
    <property type="taxonomic scope" value="Archaea"/>
</dbReference>
<dbReference type="EMBL" id="CP003243">
    <property type="protein sequence ID" value="AFC99090.1"/>
    <property type="molecule type" value="Genomic_DNA"/>
</dbReference>
<dbReference type="GO" id="GO:0006780">
    <property type="term" value="P:uroporphyrinogen III biosynthetic process"/>
    <property type="evidence" value="ECO:0007669"/>
    <property type="project" value="InterPro"/>
</dbReference>
<dbReference type="HOGENOM" id="CLU_011276_9_5_2"/>
<accession>H8IA24</accession>
<evidence type="ECO:0000259" key="1">
    <source>
        <dbReference type="Pfam" id="PF02602"/>
    </source>
</evidence>
<dbReference type="Pfam" id="PF02602">
    <property type="entry name" value="HEM4"/>
    <property type="match status" value="1"/>
</dbReference>
<dbReference type="NCBIfam" id="NF004587">
    <property type="entry name" value="PRK05928.2-5"/>
    <property type="match status" value="1"/>
</dbReference>
<protein>
    <submittedName>
        <fullName evidence="2">Uroporphyrinogen-III synthase</fullName>
        <ecNumber evidence="2">4.2.1.75</ecNumber>
    </submittedName>
</protein>
<dbReference type="KEGG" id="mez:Mtc_0319"/>
<dbReference type="GeneID" id="11970200"/>
<evidence type="ECO:0000313" key="3">
    <source>
        <dbReference type="Proteomes" id="UP000005233"/>
    </source>
</evidence>
<sequence>MRRVAVTRPARFLPAAAEYLRSKGLEAVPVPMMEMVPRNDGGVDAFVERLSAWQVDVVVLTSQNGLRFLLERGDKSLIELLNKVEVLAIGPKTKKALEERGIKPKSMPSTYSSEGIVKEFSFPGKRVEVLRSDHGNPVLIKGLEDGGAIVTETILYDIVPLNGKEQEGFVREALSGRIDAFTFTSAMTAKSLLLKAESMGVLNELKMAINAKKVAVIGNPTAEFLKNSGIRVDVVPDRFTFEDMIDALARVL</sequence>
<dbReference type="PANTHER" id="PTHR40082">
    <property type="entry name" value="BLR5956 PROTEIN"/>
    <property type="match status" value="1"/>
</dbReference>
<evidence type="ECO:0000313" key="2">
    <source>
        <dbReference type="EMBL" id="AFC99090.1"/>
    </source>
</evidence>
<keyword evidence="2" id="KW-0456">Lyase</keyword>
<reference evidence="2 3" key="1">
    <citation type="journal article" date="2012" name="J. Bacteriol.">
        <title>Complete genome sequence of a thermophilic methanogen, Methanocella conradii HZ254, isolated from Chinese rice field soil.</title>
        <authorList>
            <person name="Lu Z."/>
            <person name="Lu Y."/>
        </authorList>
    </citation>
    <scope>NUCLEOTIDE SEQUENCE [LARGE SCALE GENOMIC DNA]</scope>
    <source>
        <strain evidence="3">DSM 24694 / JCM 17849 / CGMCC 1.5162 / HZ254</strain>
    </source>
</reference>
<dbReference type="InterPro" id="IPR003754">
    <property type="entry name" value="4pyrrol_synth_uPrphyn_synth"/>
</dbReference>
<name>H8IA24_METCZ</name>
<dbReference type="SUPFAM" id="SSF69618">
    <property type="entry name" value="HemD-like"/>
    <property type="match status" value="1"/>
</dbReference>
<dbReference type="CDD" id="cd06578">
    <property type="entry name" value="HemD"/>
    <property type="match status" value="1"/>
</dbReference>
<dbReference type="OrthoDB" id="15395at2157"/>
<dbReference type="Gene3D" id="3.40.50.10090">
    <property type="match status" value="2"/>
</dbReference>
<dbReference type="InterPro" id="IPR036108">
    <property type="entry name" value="4pyrrol_syn_uPrphyn_synt_sf"/>
</dbReference>
<dbReference type="Proteomes" id="UP000005233">
    <property type="component" value="Chromosome"/>
</dbReference>
<dbReference type="GO" id="GO:0004852">
    <property type="term" value="F:uroporphyrinogen-III synthase activity"/>
    <property type="evidence" value="ECO:0007669"/>
    <property type="project" value="UniProtKB-EC"/>
</dbReference>
<organism evidence="2 3">
    <name type="scientific">Methanocella conradii (strain DSM 24694 / JCM 17849 / CGMCC 1.5162 / HZ254)</name>
    <dbReference type="NCBI Taxonomy" id="1041930"/>
    <lineage>
        <taxon>Archaea</taxon>
        <taxon>Methanobacteriati</taxon>
        <taxon>Methanobacteriota</taxon>
        <taxon>Stenosarchaea group</taxon>
        <taxon>Methanomicrobia</taxon>
        <taxon>Methanocellales</taxon>
        <taxon>Methanocellaceae</taxon>
        <taxon>Methanocella</taxon>
    </lineage>
</organism>
<proteinExistence type="predicted"/>
<dbReference type="RefSeq" id="WP_014404929.1">
    <property type="nucleotide sequence ID" value="NC_017034.1"/>
</dbReference>
<keyword evidence="3" id="KW-1185">Reference proteome</keyword>
<feature type="domain" description="Tetrapyrrole biosynthesis uroporphyrinogen III synthase" evidence="1">
    <location>
        <begin position="16"/>
        <end position="245"/>
    </location>
</feature>
<dbReference type="EC" id="4.2.1.75" evidence="2"/>